<accession>H0E4P9</accession>
<proteinExistence type="predicted"/>
<feature type="region of interest" description="Disordered" evidence="1">
    <location>
        <begin position="1"/>
        <end position="79"/>
    </location>
</feature>
<evidence type="ECO:0000313" key="2">
    <source>
        <dbReference type="EMBL" id="EHN11346.1"/>
    </source>
</evidence>
<protein>
    <submittedName>
        <fullName evidence="2">Uncharacterized protein</fullName>
    </submittedName>
</protein>
<comment type="caution">
    <text evidence="2">The sequence shown here is derived from an EMBL/GenBank/DDBJ whole genome shotgun (WGS) entry which is preliminary data.</text>
</comment>
<reference evidence="2 3" key="1">
    <citation type="journal article" date="2013" name="Biodegradation">
        <title>Quantitative proteomic analysis of ibuprofen-degrading Patulibacter sp. strain I11.</title>
        <authorList>
            <person name="Almeida B."/>
            <person name="Kjeldal H."/>
            <person name="Lolas I."/>
            <person name="Knudsen A.D."/>
            <person name="Carvalho G."/>
            <person name="Nielsen K.L."/>
            <person name="Barreto Crespo M.T."/>
            <person name="Stensballe A."/>
            <person name="Nielsen J.L."/>
        </authorList>
    </citation>
    <scope>NUCLEOTIDE SEQUENCE [LARGE SCALE GENOMIC DNA]</scope>
    <source>
        <strain evidence="2 3">I11</strain>
    </source>
</reference>
<keyword evidence="3" id="KW-1185">Reference proteome</keyword>
<organism evidence="2 3">
    <name type="scientific">Patulibacter medicamentivorans</name>
    <dbReference type="NCBI Taxonomy" id="1097667"/>
    <lineage>
        <taxon>Bacteria</taxon>
        <taxon>Bacillati</taxon>
        <taxon>Actinomycetota</taxon>
        <taxon>Thermoleophilia</taxon>
        <taxon>Solirubrobacterales</taxon>
        <taxon>Patulibacteraceae</taxon>
        <taxon>Patulibacter</taxon>
    </lineage>
</organism>
<evidence type="ECO:0000313" key="3">
    <source>
        <dbReference type="Proteomes" id="UP000005143"/>
    </source>
</evidence>
<evidence type="ECO:0000256" key="1">
    <source>
        <dbReference type="SAM" id="MobiDB-lite"/>
    </source>
</evidence>
<dbReference type="AlphaFoldDB" id="H0E4P9"/>
<dbReference type="EMBL" id="AGUD01000113">
    <property type="protein sequence ID" value="EHN11346.1"/>
    <property type="molecule type" value="Genomic_DNA"/>
</dbReference>
<sequence length="79" mass="8641">MAERGTERRKRGHGDLPATARASRRCPDRTGSAGSRAWHLDGRPPHHPPRVAPPRPTACPTSPHHGHRRPHIAGSPDDD</sequence>
<dbReference type="Proteomes" id="UP000005143">
    <property type="component" value="Unassembled WGS sequence"/>
</dbReference>
<gene>
    <name evidence="2" type="ORF">PAI11_17800</name>
</gene>
<name>H0E4P9_9ACTN</name>